<evidence type="ECO:0000259" key="2">
    <source>
        <dbReference type="Pfam" id="PF02481"/>
    </source>
</evidence>
<dbReference type="Gene3D" id="3.40.50.450">
    <property type="match status" value="1"/>
</dbReference>
<reference evidence="3" key="2">
    <citation type="submission" date="2021-04" db="EMBL/GenBank/DDBJ databases">
        <authorList>
            <person name="Gilroy R."/>
        </authorList>
    </citation>
    <scope>NUCLEOTIDE SEQUENCE</scope>
    <source>
        <strain evidence="3">CHK179-28034</strain>
    </source>
</reference>
<dbReference type="PANTHER" id="PTHR43022:SF1">
    <property type="entry name" value="PROTEIN SMF"/>
    <property type="match status" value="1"/>
</dbReference>
<name>A0A9D2EKE5_9FIRM</name>
<dbReference type="Gene3D" id="1.10.10.10">
    <property type="entry name" value="Winged helix-like DNA-binding domain superfamily/Winged helix DNA-binding domain"/>
    <property type="match status" value="1"/>
</dbReference>
<dbReference type="PANTHER" id="PTHR43022">
    <property type="entry name" value="PROTEIN SMF"/>
    <property type="match status" value="1"/>
</dbReference>
<protein>
    <submittedName>
        <fullName evidence="3">DNA-processing protein DprA</fullName>
    </submittedName>
</protein>
<dbReference type="GO" id="GO:0009294">
    <property type="term" value="P:DNA-mediated transformation"/>
    <property type="evidence" value="ECO:0007669"/>
    <property type="project" value="InterPro"/>
</dbReference>
<dbReference type="Pfam" id="PF02481">
    <property type="entry name" value="DNA_processg_A"/>
    <property type="match status" value="1"/>
</dbReference>
<dbReference type="AlphaFoldDB" id="A0A9D2EKE5"/>
<accession>A0A9D2EKE5</accession>
<dbReference type="NCBIfam" id="TIGR00732">
    <property type="entry name" value="dprA"/>
    <property type="match status" value="1"/>
</dbReference>
<dbReference type="Proteomes" id="UP000824049">
    <property type="component" value="Unassembled WGS sequence"/>
</dbReference>
<reference evidence="3" key="1">
    <citation type="journal article" date="2021" name="PeerJ">
        <title>Extensive microbial diversity within the chicken gut microbiome revealed by metagenomics and culture.</title>
        <authorList>
            <person name="Gilroy R."/>
            <person name="Ravi A."/>
            <person name="Getino M."/>
            <person name="Pursley I."/>
            <person name="Horton D.L."/>
            <person name="Alikhan N.F."/>
            <person name="Baker D."/>
            <person name="Gharbi K."/>
            <person name="Hall N."/>
            <person name="Watson M."/>
            <person name="Adriaenssens E.M."/>
            <person name="Foster-Nyarko E."/>
            <person name="Jarju S."/>
            <person name="Secka A."/>
            <person name="Antonio M."/>
            <person name="Oren A."/>
            <person name="Chaudhuri R.R."/>
            <person name="La Ragione R."/>
            <person name="Hildebrand F."/>
            <person name="Pallen M.J."/>
        </authorList>
    </citation>
    <scope>NUCLEOTIDE SEQUENCE</scope>
    <source>
        <strain evidence="3">CHK179-28034</strain>
    </source>
</reference>
<evidence type="ECO:0000256" key="1">
    <source>
        <dbReference type="ARBA" id="ARBA00006525"/>
    </source>
</evidence>
<dbReference type="InterPro" id="IPR057666">
    <property type="entry name" value="DrpA_SLOG"/>
</dbReference>
<organism evidence="3 4">
    <name type="scientific">Candidatus Anaerobutyricum stercoris</name>
    <dbReference type="NCBI Taxonomy" id="2838457"/>
    <lineage>
        <taxon>Bacteria</taxon>
        <taxon>Bacillati</taxon>
        <taxon>Bacillota</taxon>
        <taxon>Clostridia</taxon>
        <taxon>Lachnospirales</taxon>
        <taxon>Lachnospiraceae</taxon>
        <taxon>Anaerobutyricum</taxon>
    </lineage>
</organism>
<sequence>MSDKETDYKVEENNAFFWYWFVNISGVGSVSRKKLLDRFIHPAVLYHAGKREYEDILSPKQCVYLQNSRNTYRINQSMQKLETSGVRFVHWESPEYPRKFRQLFDPPYGIYVKGRLPAEDMPVLGMVGSRAATPYGLHMAQSFAESLALQGIQIVSGLAAGIDAASHRGALRAGRYTLGILGGGIDSMYPRENFSLYMQMYERGGVLSEYNLGVPNSPGLFPLRNRLISGIADGVFVLEAGEKSGSFITIDQALEQGKEVFAMPGRVSDPLSAGCNRLIAEGASLVQCPEDIAGQLLAKYAKSEKKNGKEQVKFAKERAACLLEDPEQQRIYELLDAKNPTSFNELLEKSGYNFVKLQYILLEMEISQYIYQPSQNTYLRKF</sequence>
<dbReference type="InterPro" id="IPR036388">
    <property type="entry name" value="WH-like_DNA-bd_sf"/>
</dbReference>
<evidence type="ECO:0000313" key="3">
    <source>
        <dbReference type="EMBL" id="HIZ39329.1"/>
    </source>
</evidence>
<dbReference type="EMBL" id="DXBR01000049">
    <property type="protein sequence ID" value="HIZ39329.1"/>
    <property type="molecule type" value="Genomic_DNA"/>
</dbReference>
<comment type="caution">
    <text evidence="3">The sequence shown here is derived from an EMBL/GenBank/DDBJ whole genome shotgun (WGS) entry which is preliminary data.</text>
</comment>
<dbReference type="SUPFAM" id="SSF102405">
    <property type="entry name" value="MCP/YpsA-like"/>
    <property type="match status" value="1"/>
</dbReference>
<feature type="domain" description="Smf/DprA SLOG" evidence="2">
    <location>
        <begin position="88"/>
        <end position="294"/>
    </location>
</feature>
<gene>
    <name evidence="3" type="primary">dprA</name>
    <name evidence="3" type="ORF">H9968_05270</name>
</gene>
<dbReference type="InterPro" id="IPR003488">
    <property type="entry name" value="DprA"/>
</dbReference>
<comment type="similarity">
    <text evidence="1">Belongs to the DprA/Smf family.</text>
</comment>
<proteinExistence type="inferred from homology"/>
<evidence type="ECO:0000313" key="4">
    <source>
        <dbReference type="Proteomes" id="UP000824049"/>
    </source>
</evidence>